<organism evidence="3">
    <name type="scientific">Schistocephalus solidus</name>
    <name type="common">Tapeworm</name>
    <dbReference type="NCBI Taxonomy" id="70667"/>
    <lineage>
        <taxon>Eukaryota</taxon>
        <taxon>Metazoa</taxon>
        <taxon>Spiralia</taxon>
        <taxon>Lophotrochozoa</taxon>
        <taxon>Platyhelminthes</taxon>
        <taxon>Cestoda</taxon>
        <taxon>Eucestoda</taxon>
        <taxon>Diphyllobothriidea</taxon>
        <taxon>Diphyllobothriidae</taxon>
        <taxon>Schistocephalus</taxon>
    </lineage>
</organism>
<dbReference type="WBParaSite" id="SSLN_0002086301-mRNA-1">
    <property type="protein sequence ID" value="SSLN_0002086301-mRNA-1"/>
    <property type="gene ID" value="SSLN_0002086301"/>
</dbReference>
<proteinExistence type="predicted"/>
<keyword evidence="2" id="KW-1185">Reference proteome</keyword>
<accession>A0A183TUH1</accession>
<dbReference type="Proteomes" id="UP000275846">
    <property type="component" value="Unassembled WGS sequence"/>
</dbReference>
<name>A0A183TUH1_SCHSO</name>
<evidence type="ECO:0000313" key="3">
    <source>
        <dbReference type="WBParaSite" id="SSLN_0002086301-mRNA-1"/>
    </source>
</evidence>
<sequence>MRADIRSCATVLHRQRKHHQVLSIDEEKELRSLKTDDSIVIVLADKVGAPIIMEMIDYIKKANQIFDDQEAYTSLAADPTKKQAASLNKRVNELTRLKLISPDDS</sequence>
<evidence type="ECO:0000313" key="1">
    <source>
        <dbReference type="EMBL" id="VDM06505.1"/>
    </source>
</evidence>
<reference evidence="3" key="1">
    <citation type="submission" date="2016-06" db="UniProtKB">
        <authorList>
            <consortium name="WormBaseParasite"/>
        </authorList>
    </citation>
    <scope>IDENTIFICATION</scope>
</reference>
<evidence type="ECO:0000313" key="2">
    <source>
        <dbReference type="Proteomes" id="UP000275846"/>
    </source>
</evidence>
<dbReference type="AlphaFoldDB" id="A0A183TUH1"/>
<gene>
    <name evidence="1" type="ORF">SSLN_LOCUS20119</name>
</gene>
<reference evidence="1 2" key="2">
    <citation type="submission" date="2018-11" db="EMBL/GenBank/DDBJ databases">
        <authorList>
            <consortium name="Pathogen Informatics"/>
        </authorList>
    </citation>
    <scope>NUCLEOTIDE SEQUENCE [LARGE SCALE GENOMIC DNA]</scope>
    <source>
        <strain evidence="1 2">NST_G2</strain>
    </source>
</reference>
<protein>
    <submittedName>
        <fullName evidence="3">DUF2179 domain-containing protein</fullName>
    </submittedName>
</protein>
<dbReference type="OrthoDB" id="10029313at2759"/>
<dbReference type="EMBL" id="UYSU01052816">
    <property type="protein sequence ID" value="VDM06505.1"/>
    <property type="molecule type" value="Genomic_DNA"/>
</dbReference>